<dbReference type="EMBL" id="SNYW01000001">
    <property type="protein sequence ID" value="TDQ86341.1"/>
    <property type="molecule type" value="Genomic_DNA"/>
</dbReference>
<dbReference type="SUPFAM" id="SSF48452">
    <property type="entry name" value="TPR-like"/>
    <property type="match status" value="1"/>
</dbReference>
<name>A0A4R6WYG4_9PROT</name>
<evidence type="ECO:0000313" key="4">
    <source>
        <dbReference type="Proteomes" id="UP000295783"/>
    </source>
</evidence>
<keyword evidence="2" id="KW-0732">Signal</keyword>
<gene>
    <name evidence="3" type="ORF">A8950_0032</name>
</gene>
<protein>
    <submittedName>
        <fullName evidence="3">Tetratricopeptide repeat protein</fullName>
    </submittedName>
</protein>
<organism evidence="3 4">
    <name type="scientific">Dongia mobilis</name>
    <dbReference type="NCBI Taxonomy" id="578943"/>
    <lineage>
        <taxon>Bacteria</taxon>
        <taxon>Pseudomonadati</taxon>
        <taxon>Pseudomonadota</taxon>
        <taxon>Alphaproteobacteria</taxon>
        <taxon>Rhodospirillales</taxon>
        <taxon>Dongiaceae</taxon>
        <taxon>Dongia</taxon>
    </lineage>
</organism>
<keyword evidence="1" id="KW-0802">TPR repeat</keyword>
<comment type="caution">
    <text evidence="3">The sequence shown here is derived from an EMBL/GenBank/DDBJ whole genome shotgun (WGS) entry which is preliminary data.</text>
</comment>
<dbReference type="Gene3D" id="1.25.40.10">
    <property type="entry name" value="Tetratricopeptide repeat domain"/>
    <property type="match status" value="1"/>
</dbReference>
<evidence type="ECO:0000256" key="2">
    <source>
        <dbReference type="SAM" id="SignalP"/>
    </source>
</evidence>
<evidence type="ECO:0000256" key="1">
    <source>
        <dbReference type="PROSITE-ProRule" id="PRU00339"/>
    </source>
</evidence>
<sequence length="159" mass="17176">MKTPLVALLTVLCLGLGGAGFAGQARAMGSDSTAPAAKVDSYKEAVKLIDKEQYAKAIPLLQASIKEKGEYADALNQLGYANRKLGNWVPAMEYYLKALKLEPDHLGANEYLGELYLDQKDLAGAEGQLAKLKAACGDCDEFEELEESIADYKQENAIN</sequence>
<dbReference type="SMART" id="SM00028">
    <property type="entry name" value="TPR"/>
    <property type="match status" value="1"/>
</dbReference>
<keyword evidence="4" id="KW-1185">Reference proteome</keyword>
<proteinExistence type="predicted"/>
<dbReference type="PROSITE" id="PS50293">
    <property type="entry name" value="TPR_REGION"/>
    <property type="match status" value="1"/>
</dbReference>
<dbReference type="InterPro" id="IPR019734">
    <property type="entry name" value="TPR_rpt"/>
</dbReference>
<dbReference type="Pfam" id="PF00515">
    <property type="entry name" value="TPR_1"/>
    <property type="match status" value="1"/>
</dbReference>
<dbReference type="InterPro" id="IPR011990">
    <property type="entry name" value="TPR-like_helical_dom_sf"/>
</dbReference>
<evidence type="ECO:0000313" key="3">
    <source>
        <dbReference type="EMBL" id="TDQ86341.1"/>
    </source>
</evidence>
<dbReference type="Proteomes" id="UP000295783">
    <property type="component" value="Unassembled WGS sequence"/>
</dbReference>
<dbReference type="AlphaFoldDB" id="A0A4R6WYG4"/>
<accession>A0A4R6WYG4</accession>
<feature type="signal peptide" evidence="2">
    <location>
        <begin position="1"/>
        <end position="27"/>
    </location>
</feature>
<dbReference type="RefSeq" id="WP_166644914.1">
    <property type="nucleotide sequence ID" value="NZ_SNYW01000001.1"/>
</dbReference>
<dbReference type="PROSITE" id="PS50005">
    <property type="entry name" value="TPR"/>
    <property type="match status" value="1"/>
</dbReference>
<feature type="repeat" description="TPR" evidence="1">
    <location>
        <begin position="72"/>
        <end position="105"/>
    </location>
</feature>
<reference evidence="3 4" key="1">
    <citation type="submission" date="2019-03" db="EMBL/GenBank/DDBJ databases">
        <title>Genomic Encyclopedia of Type Strains, Phase III (KMG-III): the genomes of soil and plant-associated and newly described type strains.</title>
        <authorList>
            <person name="Whitman W."/>
        </authorList>
    </citation>
    <scope>NUCLEOTIDE SEQUENCE [LARGE SCALE GENOMIC DNA]</scope>
    <source>
        <strain evidence="3 4">CGMCC 1.7660</strain>
    </source>
</reference>
<feature type="chain" id="PRO_5020197089" evidence="2">
    <location>
        <begin position="28"/>
        <end position="159"/>
    </location>
</feature>